<evidence type="ECO:0000313" key="2">
    <source>
        <dbReference type="Proteomes" id="UP000504628"/>
    </source>
</evidence>
<feature type="region of interest" description="Disordered" evidence="1">
    <location>
        <begin position="1"/>
        <end position="32"/>
    </location>
</feature>
<gene>
    <name evidence="3" type="primary">SPX</name>
</gene>
<organism evidence="2 3">
    <name type="scientific">Phyllostomus discolor</name>
    <name type="common">pale spear-nosed bat</name>
    <dbReference type="NCBI Taxonomy" id="89673"/>
    <lineage>
        <taxon>Eukaryota</taxon>
        <taxon>Metazoa</taxon>
        <taxon>Chordata</taxon>
        <taxon>Craniata</taxon>
        <taxon>Vertebrata</taxon>
        <taxon>Euteleostomi</taxon>
        <taxon>Mammalia</taxon>
        <taxon>Eutheria</taxon>
        <taxon>Laurasiatheria</taxon>
        <taxon>Chiroptera</taxon>
        <taxon>Yangochiroptera</taxon>
        <taxon>Phyllostomidae</taxon>
        <taxon>Phyllostominae</taxon>
        <taxon>Phyllostomus</taxon>
    </lineage>
</organism>
<dbReference type="KEGG" id="pdic:114513824"/>
<dbReference type="RefSeq" id="XP_035875158.1">
    <property type="nucleotide sequence ID" value="XM_036019265.1"/>
</dbReference>
<sequence length="114" mass="11868">MEPSSGPFWLSRGLRPERPKPGSPVPAAVSQLPGAEAARREAAAVYLGSSGDWRALSRMCRLCRGAPLHLLRPESEEGPLGPAAAGKAKSKWPTSNSSRGSSSAVGFLAEATKS</sequence>
<dbReference type="InParanoid" id="A0A7E6D7C6"/>
<evidence type="ECO:0000313" key="3">
    <source>
        <dbReference type="RefSeq" id="XP_035875158.1"/>
    </source>
</evidence>
<reference evidence="3" key="1">
    <citation type="submission" date="2025-08" db="UniProtKB">
        <authorList>
            <consortium name="RefSeq"/>
        </authorList>
    </citation>
    <scope>IDENTIFICATION</scope>
    <source>
        <tissue evidence="3">Muscle</tissue>
    </source>
</reference>
<keyword evidence="2" id="KW-1185">Reference proteome</keyword>
<evidence type="ECO:0000256" key="1">
    <source>
        <dbReference type="SAM" id="MobiDB-lite"/>
    </source>
</evidence>
<proteinExistence type="predicted"/>
<feature type="compositionally biased region" description="Low complexity" evidence="1">
    <location>
        <begin position="78"/>
        <end position="87"/>
    </location>
</feature>
<dbReference type="AlphaFoldDB" id="A0A7E6D7C6"/>
<protein>
    <submittedName>
        <fullName evidence="3">Spexin isoform X1</fullName>
    </submittedName>
</protein>
<dbReference type="GeneID" id="114513824"/>
<feature type="region of interest" description="Disordered" evidence="1">
    <location>
        <begin position="72"/>
        <end position="114"/>
    </location>
</feature>
<dbReference type="Proteomes" id="UP000504628">
    <property type="component" value="Chromosome 2"/>
</dbReference>
<accession>A0A7E6D7C6</accession>
<dbReference type="CTD" id="80763"/>
<name>A0A7E6D7C6_9CHIR</name>